<reference evidence="1" key="1">
    <citation type="submission" date="2021-06" db="EMBL/GenBank/DDBJ databases">
        <title>44 bacteria genomes isolated from Dapeng, Shenzhen.</title>
        <authorList>
            <person name="Zheng W."/>
            <person name="Yu S."/>
            <person name="Huang Y."/>
        </authorList>
    </citation>
    <scope>NUCLEOTIDE SEQUENCE</scope>
    <source>
        <strain evidence="1">DP5N28-2</strain>
    </source>
</reference>
<proteinExistence type="predicted"/>
<evidence type="ECO:0000313" key="1">
    <source>
        <dbReference type="EMBL" id="MBY5957260.1"/>
    </source>
</evidence>
<dbReference type="Proteomes" id="UP000753961">
    <property type="component" value="Unassembled WGS sequence"/>
</dbReference>
<dbReference type="AlphaFoldDB" id="A0A953HRY0"/>
<keyword evidence="2" id="KW-1185">Reference proteome</keyword>
<dbReference type="EMBL" id="JAHVHU010000004">
    <property type="protein sequence ID" value="MBY5957260.1"/>
    <property type="molecule type" value="Genomic_DNA"/>
</dbReference>
<dbReference type="RefSeq" id="WP_222578780.1">
    <property type="nucleotide sequence ID" value="NZ_JAHVHU010000004.1"/>
</dbReference>
<evidence type="ECO:0000313" key="2">
    <source>
        <dbReference type="Proteomes" id="UP000753961"/>
    </source>
</evidence>
<evidence type="ECO:0008006" key="3">
    <source>
        <dbReference type="Google" id="ProtNLM"/>
    </source>
</evidence>
<comment type="caution">
    <text evidence="1">The sequence shown here is derived from an EMBL/GenBank/DDBJ whole genome shotgun (WGS) entry which is preliminary data.</text>
</comment>
<organism evidence="1 2">
    <name type="scientific">Membranihabitans marinus</name>
    <dbReference type="NCBI Taxonomy" id="1227546"/>
    <lineage>
        <taxon>Bacteria</taxon>
        <taxon>Pseudomonadati</taxon>
        <taxon>Bacteroidota</taxon>
        <taxon>Saprospiria</taxon>
        <taxon>Saprospirales</taxon>
        <taxon>Saprospiraceae</taxon>
        <taxon>Membranihabitans</taxon>
    </lineage>
</organism>
<name>A0A953HRY0_9BACT</name>
<sequence>MENEKTCKFCNKALIGRADKKFCDSECRSSYYNALNRNANNFMRKINRTLSKNRRILKKLNPDGKATIHKNQLIKLKFDFNYHTNTYQTKAGKVYYFCYDQGYLPLDNGYFALVERQEYVL</sequence>
<gene>
    <name evidence="1" type="ORF">KUV50_03870</name>
</gene>
<accession>A0A953HRY0</accession>
<protein>
    <recommendedName>
        <fullName evidence="3">DUF2116 family Zn-ribbon domain-containing protein</fullName>
    </recommendedName>
</protein>